<evidence type="ECO:0000256" key="1">
    <source>
        <dbReference type="ARBA" id="ARBA00022729"/>
    </source>
</evidence>
<evidence type="ECO:0000256" key="3">
    <source>
        <dbReference type="SAM" id="SignalP"/>
    </source>
</evidence>
<evidence type="ECO:0000256" key="2">
    <source>
        <dbReference type="SAM" id="MobiDB-lite"/>
    </source>
</evidence>
<feature type="region of interest" description="Disordered" evidence="2">
    <location>
        <begin position="131"/>
        <end position="177"/>
    </location>
</feature>
<dbReference type="PANTHER" id="PTHR35185">
    <property type="entry name" value="SERINE/THREONINE-RICH PROTEIN ADG2-RELATED"/>
    <property type="match status" value="1"/>
</dbReference>
<feature type="chain" id="PRO_5042212144" evidence="3">
    <location>
        <begin position="19"/>
        <end position="200"/>
    </location>
</feature>
<dbReference type="PANTHER" id="PTHR35185:SF1">
    <property type="entry name" value="UPF0619 GPI-ANCHORED MEMBRANE PROTEIN C1322.10"/>
    <property type="match status" value="1"/>
</dbReference>
<proteinExistence type="predicted"/>
<reference evidence="5" key="1">
    <citation type="submission" date="2023-03" db="EMBL/GenBank/DDBJ databases">
        <title>Massive genome expansion in bonnet fungi (Mycena s.s.) driven by repeated elements and novel gene families across ecological guilds.</title>
        <authorList>
            <consortium name="Lawrence Berkeley National Laboratory"/>
            <person name="Harder C.B."/>
            <person name="Miyauchi S."/>
            <person name="Viragh M."/>
            <person name="Kuo A."/>
            <person name="Thoen E."/>
            <person name="Andreopoulos B."/>
            <person name="Lu D."/>
            <person name="Skrede I."/>
            <person name="Drula E."/>
            <person name="Henrissat B."/>
            <person name="Morin E."/>
            <person name="Kohler A."/>
            <person name="Barry K."/>
            <person name="LaButti K."/>
            <person name="Morin E."/>
            <person name="Salamov A."/>
            <person name="Lipzen A."/>
            <person name="Mereny Z."/>
            <person name="Hegedus B."/>
            <person name="Baldrian P."/>
            <person name="Stursova M."/>
            <person name="Weitz H."/>
            <person name="Taylor A."/>
            <person name="Grigoriev I.V."/>
            <person name="Nagy L.G."/>
            <person name="Martin F."/>
            <person name="Kauserud H."/>
        </authorList>
    </citation>
    <scope>NUCLEOTIDE SEQUENCE</scope>
    <source>
        <strain evidence="5">CBHHK188m</strain>
    </source>
</reference>
<evidence type="ECO:0000313" key="5">
    <source>
        <dbReference type="EMBL" id="KAJ7721161.1"/>
    </source>
</evidence>
<feature type="domain" description="Yeast cell wall synthesis Kre9/Knh1-like N-terminal" evidence="4">
    <location>
        <begin position="23"/>
        <end position="121"/>
    </location>
</feature>
<comment type="caution">
    <text evidence="5">The sequence shown here is derived from an EMBL/GenBank/DDBJ whole genome shotgun (WGS) entry which is preliminary data.</text>
</comment>
<gene>
    <name evidence="5" type="ORF">DFH07DRAFT_302095</name>
</gene>
<keyword evidence="6" id="KW-1185">Reference proteome</keyword>
<organism evidence="5 6">
    <name type="scientific">Mycena maculata</name>
    <dbReference type="NCBI Taxonomy" id="230809"/>
    <lineage>
        <taxon>Eukaryota</taxon>
        <taxon>Fungi</taxon>
        <taxon>Dikarya</taxon>
        <taxon>Basidiomycota</taxon>
        <taxon>Agaricomycotina</taxon>
        <taxon>Agaricomycetes</taxon>
        <taxon>Agaricomycetidae</taxon>
        <taxon>Agaricales</taxon>
        <taxon>Marasmiineae</taxon>
        <taxon>Mycenaceae</taxon>
        <taxon>Mycena</taxon>
    </lineage>
</organism>
<dbReference type="EMBL" id="JARJLG010000271">
    <property type="protein sequence ID" value="KAJ7721161.1"/>
    <property type="molecule type" value="Genomic_DNA"/>
</dbReference>
<name>A0AAD7HI80_9AGAR</name>
<keyword evidence="1 3" id="KW-0732">Signal</keyword>
<feature type="signal peptide" evidence="3">
    <location>
        <begin position="1"/>
        <end position="18"/>
    </location>
</feature>
<protein>
    <submittedName>
        <fullName evidence="5">GPI-anchored small secreted protein</fullName>
    </submittedName>
</protein>
<dbReference type="Proteomes" id="UP001215280">
    <property type="component" value="Unassembled WGS sequence"/>
</dbReference>
<dbReference type="InterPro" id="IPR052479">
    <property type="entry name" value="GPI-anchor_Adhesion_Reg"/>
</dbReference>
<dbReference type="Pfam" id="PF10342">
    <property type="entry name" value="Kre9_KNH"/>
    <property type="match status" value="1"/>
</dbReference>
<evidence type="ECO:0000313" key="6">
    <source>
        <dbReference type="Proteomes" id="UP001215280"/>
    </source>
</evidence>
<sequence length="200" mass="19939">MMFSPLAALAVFVACASAITITSPGASQSWTNNGEQTITWTAVQTDPQNFAITLTNTNTTLIPTVDNNQVLKALVDTSTGTTTVSPPASGWPSPGGSYRVNFCNSTEDLSTIYAQSDPFNIVAAAVQSDSSTATSQTLASTPTTPATTPTGSATVTDAGDASGSGSSSAPASTGSSAAPPALGIHTGFVSVLVVLGAFLA</sequence>
<accession>A0AAD7HI80</accession>
<dbReference type="InterPro" id="IPR018466">
    <property type="entry name" value="Kre9/Knh1-like_N"/>
</dbReference>
<evidence type="ECO:0000259" key="4">
    <source>
        <dbReference type="Pfam" id="PF10342"/>
    </source>
</evidence>
<dbReference type="AlphaFoldDB" id="A0AAD7HI80"/>